<dbReference type="AlphaFoldDB" id="A0AAW4TNW1"/>
<comment type="caution">
    <text evidence="4">The sequence shown here is derived from an EMBL/GenBank/DDBJ whole genome shotgun (WGS) entry which is preliminary data.</text>
</comment>
<keyword evidence="2" id="KW-0808">Transferase</keyword>
<dbReference type="RefSeq" id="WP_226135141.1">
    <property type="nucleotide sequence ID" value="NZ_JAIZTC010000008.1"/>
</dbReference>
<dbReference type="GO" id="GO:0032259">
    <property type="term" value="P:methylation"/>
    <property type="evidence" value="ECO:0007669"/>
    <property type="project" value="UniProtKB-KW"/>
</dbReference>
<dbReference type="GO" id="GO:0008168">
    <property type="term" value="F:methyltransferase activity"/>
    <property type="evidence" value="ECO:0007669"/>
    <property type="project" value="UniProtKB-KW"/>
</dbReference>
<protein>
    <recommendedName>
        <fullName evidence="6">DNA (cytosine-5-)-methyltransferase</fullName>
    </recommendedName>
</protein>
<keyword evidence="3" id="KW-0949">S-adenosyl-L-methionine</keyword>
<evidence type="ECO:0000256" key="1">
    <source>
        <dbReference type="ARBA" id="ARBA00022603"/>
    </source>
</evidence>
<dbReference type="EMBL" id="JAIZTC010000008">
    <property type="protein sequence ID" value="MCA8382509.1"/>
    <property type="molecule type" value="Genomic_DNA"/>
</dbReference>
<reference evidence="4" key="1">
    <citation type="submission" date="2023-08" db="EMBL/GenBank/DDBJ databases">
        <title>A collection of bacterial strains from the Burkholderia cepacia Research Laboratory and Repository.</title>
        <authorList>
            <person name="Lipuma J."/>
            <person name="Spilker T."/>
        </authorList>
    </citation>
    <scope>NUCLEOTIDE SEQUENCE</scope>
    <source>
        <strain evidence="4">AU0862</strain>
    </source>
</reference>
<evidence type="ECO:0000313" key="5">
    <source>
        <dbReference type="Proteomes" id="UP001199070"/>
    </source>
</evidence>
<dbReference type="PROSITE" id="PS00094">
    <property type="entry name" value="C5_MTASE_1"/>
    <property type="match status" value="1"/>
</dbReference>
<organism evidence="4 5">
    <name type="scientific">Burkholderia cenocepacia</name>
    <dbReference type="NCBI Taxonomy" id="95486"/>
    <lineage>
        <taxon>Bacteria</taxon>
        <taxon>Pseudomonadati</taxon>
        <taxon>Pseudomonadota</taxon>
        <taxon>Betaproteobacteria</taxon>
        <taxon>Burkholderiales</taxon>
        <taxon>Burkholderiaceae</taxon>
        <taxon>Burkholderia</taxon>
        <taxon>Burkholderia cepacia complex</taxon>
    </lineage>
</organism>
<evidence type="ECO:0000256" key="2">
    <source>
        <dbReference type="ARBA" id="ARBA00022679"/>
    </source>
</evidence>
<gene>
    <name evidence="4" type="ORF">LGN22_26750</name>
</gene>
<dbReference type="InterPro" id="IPR018117">
    <property type="entry name" value="C5_DNA_meth_AS"/>
</dbReference>
<evidence type="ECO:0000256" key="3">
    <source>
        <dbReference type="ARBA" id="ARBA00022691"/>
    </source>
</evidence>
<evidence type="ECO:0000313" key="4">
    <source>
        <dbReference type="EMBL" id="MCA8382509.1"/>
    </source>
</evidence>
<proteinExistence type="predicted"/>
<keyword evidence="1" id="KW-0489">Methyltransferase</keyword>
<accession>A0AAW4TNW1</accession>
<evidence type="ECO:0008006" key="6">
    <source>
        <dbReference type="Google" id="ProtNLM"/>
    </source>
</evidence>
<name>A0AAW4TNW1_9BURK</name>
<dbReference type="Proteomes" id="UP001199070">
    <property type="component" value="Unassembled WGS sequence"/>
</dbReference>
<sequence>MKAIEDDVIVTTPPCQAFSAPRHLRRFSVPNLGGWSVEQADVAEVTGQARADYERELRISALGDLMESPAATPLWRRVCKHAMYSEIRARNADRRLVMELAIQESMR</sequence>